<dbReference type="EMBL" id="CAJOBA010026291">
    <property type="protein sequence ID" value="CAF3935398.1"/>
    <property type="molecule type" value="Genomic_DNA"/>
</dbReference>
<sequence length="426" mass="45843">MRLILITSLMSYIQCGHYKGGTITWKPTGVTSGSKIEIMFNERHSFTLTGRYACDQSLIAGLVYGSYYDQGATAPPDFSCISSASACTTSLYSDVDQYLLCTDYNNILSISSGAYYGKQNLSSSTNIYISYSGGTWNTVIGPNLNWAVTTYIDLATTPLNTSPVTGSLPLIRCIRYQVCTIQIPIADWDVTNTLRCRWSTSSPYDECSDICFTGSYTYAFSTASLSASDCTITWTANLKSVDILAGETTSTYVAAITVEDFATNTSTTALSSVPLQMLIFVYTPASGACSIAPNITGTRPNRACIGVPINVTLVETVIAEVYCTGNSIVEFLTSTPLYMTKSLVAVYPSQANSYYITLTWTPVSDQYGPQVFCASPIDNNGLSGSQYCVNYVVGVGSPDLIQTNLVIGTASPVGTVFSNQSIFSIQ</sequence>
<name>A0A8S2ED53_9BILA</name>
<dbReference type="Proteomes" id="UP000677228">
    <property type="component" value="Unassembled WGS sequence"/>
</dbReference>
<dbReference type="EMBL" id="CAJNOK010011457">
    <property type="protein sequence ID" value="CAF1140666.1"/>
    <property type="molecule type" value="Genomic_DNA"/>
</dbReference>
<accession>A0A8S2ED53</accession>
<reference evidence="1" key="1">
    <citation type="submission" date="2021-02" db="EMBL/GenBank/DDBJ databases">
        <authorList>
            <person name="Nowell W R."/>
        </authorList>
    </citation>
    <scope>NUCLEOTIDE SEQUENCE</scope>
</reference>
<protein>
    <submittedName>
        <fullName evidence="1">Uncharacterized protein</fullName>
    </submittedName>
</protein>
<dbReference type="AlphaFoldDB" id="A0A8S2ED53"/>
<gene>
    <name evidence="1" type="ORF">OVA965_LOCUS21110</name>
    <name evidence="2" type="ORF">TMI583_LOCUS21685</name>
</gene>
<evidence type="ECO:0000313" key="1">
    <source>
        <dbReference type="EMBL" id="CAF1140666.1"/>
    </source>
</evidence>
<organism evidence="1 3">
    <name type="scientific">Didymodactylos carnosus</name>
    <dbReference type="NCBI Taxonomy" id="1234261"/>
    <lineage>
        <taxon>Eukaryota</taxon>
        <taxon>Metazoa</taxon>
        <taxon>Spiralia</taxon>
        <taxon>Gnathifera</taxon>
        <taxon>Rotifera</taxon>
        <taxon>Eurotatoria</taxon>
        <taxon>Bdelloidea</taxon>
        <taxon>Philodinida</taxon>
        <taxon>Philodinidae</taxon>
        <taxon>Didymodactylos</taxon>
    </lineage>
</organism>
<proteinExistence type="predicted"/>
<evidence type="ECO:0000313" key="2">
    <source>
        <dbReference type="EMBL" id="CAF3935398.1"/>
    </source>
</evidence>
<dbReference type="Proteomes" id="UP000682733">
    <property type="component" value="Unassembled WGS sequence"/>
</dbReference>
<feature type="non-terminal residue" evidence="1">
    <location>
        <position position="1"/>
    </location>
</feature>
<comment type="caution">
    <text evidence="1">The sequence shown here is derived from an EMBL/GenBank/DDBJ whole genome shotgun (WGS) entry which is preliminary data.</text>
</comment>
<evidence type="ECO:0000313" key="3">
    <source>
        <dbReference type="Proteomes" id="UP000677228"/>
    </source>
</evidence>